<dbReference type="PANTHER" id="PTHR24229">
    <property type="entry name" value="NEUROPEPTIDES RECEPTOR"/>
    <property type="match status" value="1"/>
</dbReference>
<feature type="transmembrane region" description="Helical" evidence="10">
    <location>
        <begin position="234"/>
        <end position="255"/>
    </location>
</feature>
<dbReference type="SUPFAM" id="SSF81321">
    <property type="entry name" value="Family A G protein-coupled receptor-like"/>
    <property type="match status" value="1"/>
</dbReference>
<proteinExistence type="predicted"/>
<keyword evidence="7" id="KW-0675">Receptor</keyword>
<dbReference type="InterPro" id="IPR000276">
    <property type="entry name" value="GPCR_Rhodpsn"/>
</dbReference>
<feature type="domain" description="G-protein coupled receptors family 1 profile" evidence="11">
    <location>
        <begin position="32"/>
        <end position="337"/>
    </location>
</feature>
<evidence type="ECO:0000256" key="3">
    <source>
        <dbReference type="ARBA" id="ARBA00022692"/>
    </source>
</evidence>
<feature type="compositionally biased region" description="Polar residues" evidence="9">
    <location>
        <begin position="453"/>
        <end position="480"/>
    </location>
</feature>
<feature type="transmembrane region" description="Helical" evidence="10">
    <location>
        <begin position="12"/>
        <end position="36"/>
    </location>
</feature>
<dbReference type="PRINTS" id="PR00237">
    <property type="entry name" value="GPCRRHODOPSN"/>
</dbReference>
<name>A0AAF3ERP7_9BILA</name>
<dbReference type="GO" id="GO:0005886">
    <property type="term" value="C:plasma membrane"/>
    <property type="evidence" value="ECO:0007669"/>
    <property type="project" value="UniProtKB-SubCell"/>
</dbReference>
<evidence type="ECO:0000259" key="11">
    <source>
        <dbReference type="PROSITE" id="PS50262"/>
    </source>
</evidence>
<keyword evidence="8" id="KW-0807">Transducer</keyword>
<evidence type="ECO:0000256" key="9">
    <source>
        <dbReference type="SAM" id="MobiDB-lite"/>
    </source>
</evidence>
<evidence type="ECO:0000256" key="7">
    <source>
        <dbReference type="ARBA" id="ARBA00023170"/>
    </source>
</evidence>
<evidence type="ECO:0000256" key="6">
    <source>
        <dbReference type="ARBA" id="ARBA00023136"/>
    </source>
</evidence>
<evidence type="ECO:0000256" key="5">
    <source>
        <dbReference type="ARBA" id="ARBA00023040"/>
    </source>
</evidence>
<evidence type="ECO:0000313" key="12">
    <source>
        <dbReference type="Proteomes" id="UP000887575"/>
    </source>
</evidence>
<feature type="region of interest" description="Disordered" evidence="9">
    <location>
        <begin position="267"/>
        <end position="307"/>
    </location>
</feature>
<dbReference type="PROSITE" id="PS50262">
    <property type="entry name" value="G_PROTEIN_RECEP_F1_2"/>
    <property type="match status" value="1"/>
</dbReference>
<evidence type="ECO:0000313" key="13">
    <source>
        <dbReference type="WBParaSite" id="MBELARI_LOCUS16785"/>
    </source>
</evidence>
<dbReference type="PANTHER" id="PTHR24229:SF84">
    <property type="entry name" value="G-PROTEIN COUPLED RECEPTORS FAMILY 1 PROFILE DOMAIN-CONTAINING PROTEIN"/>
    <property type="match status" value="1"/>
</dbReference>
<feature type="transmembrane region" description="Helical" evidence="10">
    <location>
        <begin position="141"/>
        <end position="162"/>
    </location>
</feature>
<keyword evidence="6 10" id="KW-0472">Membrane</keyword>
<keyword evidence="12" id="KW-1185">Reference proteome</keyword>
<keyword evidence="4 10" id="KW-1133">Transmembrane helix</keyword>
<keyword evidence="2" id="KW-1003">Cell membrane</keyword>
<evidence type="ECO:0000256" key="10">
    <source>
        <dbReference type="SAM" id="Phobius"/>
    </source>
</evidence>
<keyword evidence="3 10" id="KW-0812">Transmembrane</keyword>
<dbReference type="WBParaSite" id="MBELARI_LOCUS16785">
    <property type="protein sequence ID" value="MBELARI_LOCUS16785"/>
    <property type="gene ID" value="MBELARI_LOCUS16785"/>
</dbReference>
<feature type="transmembrane region" description="Helical" evidence="10">
    <location>
        <begin position="192"/>
        <end position="213"/>
    </location>
</feature>
<keyword evidence="5" id="KW-0297">G-protein coupled receptor</keyword>
<dbReference type="GO" id="GO:0004930">
    <property type="term" value="F:G protein-coupled receptor activity"/>
    <property type="evidence" value="ECO:0007669"/>
    <property type="project" value="UniProtKB-KW"/>
</dbReference>
<dbReference type="Pfam" id="PF00001">
    <property type="entry name" value="7tm_1"/>
    <property type="match status" value="1"/>
</dbReference>
<comment type="subcellular location">
    <subcellularLocation>
        <location evidence="1">Cell membrane</location>
        <topology evidence="1">Multi-pass membrane protein</topology>
    </subcellularLocation>
</comment>
<dbReference type="InterPro" id="IPR017452">
    <property type="entry name" value="GPCR_Rhodpsn_7TM"/>
</dbReference>
<dbReference type="Proteomes" id="UP000887575">
    <property type="component" value="Unassembled WGS sequence"/>
</dbReference>
<reference evidence="13" key="1">
    <citation type="submission" date="2024-02" db="UniProtKB">
        <authorList>
            <consortium name="WormBaseParasite"/>
        </authorList>
    </citation>
    <scope>IDENTIFICATION</scope>
</reference>
<evidence type="ECO:0000256" key="4">
    <source>
        <dbReference type="ARBA" id="ARBA00022989"/>
    </source>
</evidence>
<evidence type="ECO:0000256" key="2">
    <source>
        <dbReference type="ARBA" id="ARBA00022475"/>
    </source>
</evidence>
<dbReference type="AlphaFoldDB" id="A0AAF3ERP7"/>
<sequence length="480" mass="53285">MLDTATESHQLPFVVIAVIVVYSMLAVFGLLGNIWVMWTVLSQLLGCGSGGRPHKPPLQSSAFIYLLLLSVVDSISFLPIPLLVTDLIMNQWPFGLPICKLFLICEGFNKTLSPMVLTALSIDRYIAVCKPTLVWMRQTQFSLLVVLICVLLSMTFIVPIGFHAEVAEMRFAPDVFVNKCVLILETQGVFNLAQAIACYVIPLLLICSVYTAILNKLYRHTRISSVGRKTSISLSRVVKCSVLVVAFYFICWTPYFTMQLHHSLSGGDPEEDVPMRNGTEKVHPMRNETKEVHPMRNETDYKTGQQSGSLDPNTAIFLQYMLHALPYTQSAFNWVFYAFLNRNLRNSNQRANGVRSTASTFVADGISNGSGNGAPIWKNIQQMGSTLKAAGLDTGHLLLRNSPFRSRSKKHYRSSTCLEKPSTLLVTSIGMERSSMLELSMEREALSLPDSPPRSNSAAASIPHNSLHNEASATSSVEWL</sequence>
<dbReference type="Gene3D" id="1.20.1070.10">
    <property type="entry name" value="Rhodopsin 7-helix transmembrane proteins"/>
    <property type="match status" value="1"/>
</dbReference>
<dbReference type="GO" id="GO:0042277">
    <property type="term" value="F:peptide binding"/>
    <property type="evidence" value="ECO:0007669"/>
    <property type="project" value="TreeGrafter"/>
</dbReference>
<protein>
    <submittedName>
        <fullName evidence="13">G-protein coupled receptors family 1 profile domain-containing protein</fullName>
    </submittedName>
</protein>
<evidence type="ECO:0000256" key="1">
    <source>
        <dbReference type="ARBA" id="ARBA00004651"/>
    </source>
</evidence>
<feature type="region of interest" description="Disordered" evidence="9">
    <location>
        <begin position="444"/>
        <end position="480"/>
    </location>
</feature>
<organism evidence="12 13">
    <name type="scientific">Mesorhabditis belari</name>
    <dbReference type="NCBI Taxonomy" id="2138241"/>
    <lineage>
        <taxon>Eukaryota</taxon>
        <taxon>Metazoa</taxon>
        <taxon>Ecdysozoa</taxon>
        <taxon>Nematoda</taxon>
        <taxon>Chromadorea</taxon>
        <taxon>Rhabditida</taxon>
        <taxon>Rhabditina</taxon>
        <taxon>Rhabditomorpha</taxon>
        <taxon>Rhabditoidea</taxon>
        <taxon>Rhabditidae</taxon>
        <taxon>Mesorhabditinae</taxon>
        <taxon>Mesorhabditis</taxon>
    </lineage>
</organism>
<dbReference type="GO" id="GO:0043005">
    <property type="term" value="C:neuron projection"/>
    <property type="evidence" value="ECO:0007669"/>
    <property type="project" value="TreeGrafter"/>
</dbReference>
<dbReference type="CDD" id="cd00637">
    <property type="entry name" value="7tm_classA_rhodopsin-like"/>
    <property type="match status" value="1"/>
</dbReference>
<evidence type="ECO:0000256" key="8">
    <source>
        <dbReference type="ARBA" id="ARBA00023224"/>
    </source>
</evidence>
<feature type="compositionally biased region" description="Basic and acidic residues" evidence="9">
    <location>
        <begin position="278"/>
        <end position="301"/>
    </location>
</feature>
<accession>A0AAF3ERP7</accession>
<feature type="transmembrane region" description="Helical" evidence="10">
    <location>
        <begin position="62"/>
        <end position="84"/>
    </location>
</feature>